<dbReference type="GO" id="GO:0030313">
    <property type="term" value="C:cell envelope"/>
    <property type="evidence" value="ECO:0007669"/>
    <property type="project" value="UniProtKB-SubCell"/>
</dbReference>
<keyword evidence="2" id="KW-0201">Cytochrome c-type biogenesis</keyword>
<evidence type="ECO:0000256" key="4">
    <source>
        <dbReference type="ARBA" id="ARBA00023157"/>
    </source>
</evidence>
<dbReference type="RefSeq" id="WP_123040844.1">
    <property type="nucleotide sequence ID" value="NZ_CP033433.1"/>
</dbReference>
<comment type="subcellular location">
    <subcellularLocation>
        <location evidence="1">Cell envelope</location>
    </subcellularLocation>
</comment>
<dbReference type="InterPro" id="IPR013766">
    <property type="entry name" value="Thioredoxin_domain"/>
</dbReference>
<organism evidence="7 8">
    <name type="scientific">Cohnella candidum</name>
    <dbReference type="NCBI Taxonomy" id="2674991"/>
    <lineage>
        <taxon>Bacteria</taxon>
        <taxon>Bacillati</taxon>
        <taxon>Bacillota</taxon>
        <taxon>Bacilli</taxon>
        <taxon>Bacillales</taxon>
        <taxon>Paenibacillaceae</taxon>
        <taxon>Cohnella</taxon>
    </lineage>
</organism>
<dbReference type="PROSITE" id="PS00194">
    <property type="entry name" value="THIOREDOXIN_1"/>
    <property type="match status" value="1"/>
</dbReference>
<reference evidence="7 8" key="1">
    <citation type="submission" date="2018-10" db="EMBL/GenBank/DDBJ databases">
        <title>Genome Sequence of Cohnella sp.</title>
        <authorList>
            <person name="Srinivasan S."/>
            <person name="Kim M.K."/>
        </authorList>
    </citation>
    <scope>NUCLEOTIDE SEQUENCE [LARGE SCALE GENOMIC DNA]</scope>
    <source>
        <strain evidence="7 8">18JY8-7</strain>
    </source>
</reference>
<dbReference type="GO" id="GO:0016209">
    <property type="term" value="F:antioxidant activity"/>
    <property type="evidence" value="ECO:0007669"/>
    <property type="project" value="InterPro"/>
</dbReference>
<evidence type="ECO:0000259" key="6">
    <source>
        <dbReference type="PROSITE" id="PS51352"/>
    </source>
</evidence>
<dbReference type="Gene3D" id="3.40.30.10">
    <property type="entry name" value="Glutaredoxin"/>
    <property type="match status" value="1"/>
</dbReference>
<dbReference type="PANTHER" id="PTHR42852:SF6">
    <property type="entry name" value="THIOL:DISULFIDE INTERCHANGE PROTEIN DSBE"/>
    <property type="match status" value="1"/>
</dbReference>
<dbReference type="KEGG" id="coh:EAV92_09410"/>
<keyword evidence="3" id="KW-0812">Transmembrane</keyword>
<dbReference type="GO" id="GO:0016491">
    <property type="term" value="F:oxidoreductase activity"/>
    <property type="evidence" value="ECO:0007669"/>
    <property type="project" value="InterPro"/>
</dbReference>
<dbReference type="InterPro" id="IPR000866">
    <property type="entry name" value="AhpC/TSA"/>
</dbReference>
<keyword evidence="3" id="KW-0735">Signal-anchor</keyword>
<dbReference type="InterPro" id="IPR050553">
    <property type="entry name" value="Thioredoxin_ResA/DsbE_sf"/>
</dbReference>
<accession>A0A3G3JWZ9</accession>
<evidence type="ECO:0000256" key="5">
    <source>
        <dbReference type="ARBA" id="ARBA00023284"/>
    </source>
</evidence>
<dbReference type="Proteomes" id="UP000269097">
    <property type="component" value="Chromosome"/>
</dbReference>
<keyword evidence="4" id="KW-1015">Disulfide bond</keyword>
<protein>
    <submittedName>
        <fullName evidence="7">Thiol-disulfide oxidoreductase</fullName>
    </submittedName>
</protein>
<dbReference type="InterPro" id="IPR017937">
    <property type="entry name" value="Thioredoxin_CS"/>
</dbReference>
<evidence type="ECO:0000313" key="7">
    <source>
        <dbReference type="EMBL" id="AYQ72762.1"/>
    </source>
</evidence>
<dbReference type="InterPro" id="IPR036249">
    <property type="entry name" value="Thioredoxin-like_sf"/>
</dbReference>
<gene>
    <name evidence="7" type="ORF">EAV92_09410</name>
</gene>
<keyword evidence="5" id="KW-0676">Redox-active center</keyword>
<dbReference type="Pfam" id="PF00578">
    <property type="entry name" value="AhpC-TSA"/>
    <property type="match status" value="1"/>
</dbReference>
<proteinExistence type="predicted"/>
<dbReference type="SUPFAM" id="SSF52833">
    <property type="entry name" value="Thioredoxin-like"/>
    <property type="match status" value="1"/>
</dbReference>
<dbReference type="EMBL" id="CP033433">
    <property type="protein sequence ID" value="AYQ72762.1"/>
    <property type="molecule type" value="Genomic_DNA"/>
</dbReference>
<dbReference type="PANTHER" id="PTHR42852">
    <property type="entry name" value="THIOL:DISULFIDE INTERCHANGE PROTEIN DSBE"/>
    <property type="match status" value="1"/>
</dbReference>
<dbReference type="GO" id="GO:0017004">
    <property type="term" value="P:cytochrome complex assembly"/>
    <property type="evidence" value="ECO:0007669"/>
    <property type="project" value="UniProtKB-KW"/>
</dbReference>
<evidence type="ECO:0000256" key="3">
    <source>
        <dbReference type="ARBA" id="ARBA00022968"/>
    </source>
</evidence>
<dbReference type="CDD" id="cd02966">
    <property type="entry name" value="TlpA_like_family"/>
    <property type="match status" value="1"/>
</dbReference>
<dbReference type="AlphaFoldDB" id="A0A3G3JWZ9"/>
<keyword evidence="8" id="KW-1185">Reference proteome</keyword>
<feature type="domain" description="Thioredoxin" evidence="6">
    <location>
        <begin position="35"/>
        <end position="174"/>
    </location>
</feature>
<evidence type="ECO:0000313" key="8">
    <source>
        <dbReference type="Proteomes" id="UP000269097"/>
    </source>
</evidence>
<sequence>MKKHRKTIQYIVLAFVLLIGGYAVGKTLFASTSVLKAGDKPPAFKLLDTAGQVHDSKEYAGKPLIINFWGTFCPPCRNEMPALQNVYEAWKDKGVQLIGINLSEDQLSVESFARQVGAKFPILLDRNRQTEKKFGLKQYPTTFFVRADGTIEDVVIGGPLTEEQVEGHIEAIMNAK</sequence>
<name>A0A3G3JWZ9_9BACL</name>
<evidence type="ECO:0000256" key="2">
    <source>
        <dbReference type="ARBA" id="ARBA00022748"/>
    </source>
</evidence>
<dbReference type="PROSITE" id="PS51352">
    <property type="entry name" value="THIOREDOXIN_2"/>
    <property type="match status" value="1"/>
</dbReference>
<evidence type="ECO:0000256" key="1">
    <source>
        <dbReference type="ARBA" id="ARBA00004196"/>
    </source>
</evidence>